<dbReference type="AlphaFoldDB" id="A0AAN6S908"/>
<accession>A0AAN6S908</accession>
<comment type="caution">
    <text evidence="2">The sequence shown here is derived from an EMBL/GenBank/DDBJ whole genome shotgun (WGS) entry which is preliminary data.</text>
</comment>
<keyword evidence="1" id="KW-0732">Signal</keyword>
<name>A0AAN6S908_9PEZI</name>
<sequence>MHCSKILRFLHVLALFGSSFATARVLEVRTRLLHAMPSQSPLSRTIGQDCQCRVRQQRSTTWLSVAQQVQSATNLASFMRYRGCLLLIWRSTLESHMNPITIPS</sequence>
<dbReference type="EMBL" id="MU853754">
    <property type="protein sequence ID" value="KAK3945527.1"/>
    <property type="molecule type" value="Genomic_DNA"/>
</dbReference>
<evidence type="ECO:0008006" key="4">
    <source>
        <dbReference type="Google" id="ProtNLM"/>
    </source>
</evidence>
<reference evidence="3" key="1">
    <citation type="journal article" date="2023" name="Mol. Phylogenet. Evol.">
        <title>Genome-scale phylogeny and comparative genomics of the fungal order Sordariales.</title>
        <authorList>
            <person name="Hensen N."/>
            <person name="Bonometti L."/>
            <person name="Westerberg I."/>
            <person name="Brannstrom I.O."/>
            <person name="Guillou S."/>
            <person name="Cros-Aarteil S."/>
            <person name="Calhoun S."/>
            <person name="Haridas S."/>
            <person name="Kuo A."/>
            <person name="Mondo S."/>
            <person name="Pangilinan J."/>
            <person name="Riley R."/>
            <person name="LaButti K."/>
            <person name="Andreopoulos B."/>
            <person name="Lipzen A."/>
            <person name="Chen C."/>
            <person name="Yan M."/>
            <person name="Daum C."/>
            <person name="Ng V."/>
            <person name="Clum A."/>
            <person name="Steindorff A."/>
            <person name="Ohm R.A."/>
            <person name="Martin F."/>
            <person name="Silar P."/>
            <person name="Natvig D.O."/>
            <person name="Lalanne C."/>
            <person name="Gautier V."/>
            <person name="Ament-Velasquez S.L."/>
            <person name="Kruys A."/>
            <person name="Hutchinson M.I."/>
            <person name="Powell A.J."/>
            <person name="Barry K."/>
            <person name="Miller A.N."/>
            <person name="Grigoriev I.V."/>
            <person name="Debuchy R."/>
            <person name="Gladieux P."/>
            <person name="Hiltunen Thoren M."/>
            <person name="Johannesson H."/>
        </authorList>
    </citation>
    <scope>NUCLEOTIDE SEQUENCE [LARGE SCALE GENOMIC DNA]</scope>
    <source>
        <strain evidence="3">CBS 340.73</strain>
    </source>
</reference>
<keyword evidence="3" id="KW-1185">Reference proteome</keyword>
<evidence type="ECO:0000313" key="3">
    <source>
        <dbReference type="Proteomes" id="UP001303473"/>
    </source>
</evidence>
<dbReference type="Proteomes" id="UP001303473">
    <property type="component" value="Unassembled WGS sequence"/>
</dbReference>
<proteinExistence type="predicted"/>
<feature type="chain" id="PRO_5042973472" description="Secreted protein" evidence="1">
    <location>
        <begin position="22"/>
        <end position="104"/>
    </location>
</feature>
<organism evidence="2 3">
    <name type="scientific">Diplogelasinospora grovesii</name>
    <dbReference type="NCBI Taxonomy" id="303347"/>
    <lineage>
        <taxon>Eukaryota</taxon>
        <taxon>Fungi</taxon>
        <taxon>Dikarya</taxon>
        <taxon>Ascomycota</taxon>
        <taxon>Pezizomycotina</taxon>
        <taxon>Sordariomycetes</taxon>
        <taxon>Sordariomycetidae</taxon>
        <taxon>Sordariales</taxon>
        <taxon>Diplogelasinosporaceae</taxon>
        <taxon>Diplogelasinospora</taxon>
    </lineage>
</organism>
<evidence type="ECO:0000256" key="1">
    <source>
        <dbReference type="SAM" id="SignalP"/>
    </source>
</evidence>
<evidence type="ECO:0000313" key="2">
    <source>
        <dbReference type="EMBL" id="KAK3945527.1"/>
    </source>
</evidence>
<gene>
    <name evidence="2" type="ORF">QBC46DRAFT_370924</name>
</gene>
<feature type="signal peptide" evidence="1">
    <location>
        <begin position="1"/>
        <end position="21"/>
    </location>
</feature>
<protein>
    <recommendedName>
        <fullName evidence="4">Secreted protein</fullName>
    </recommendedName>
</protein>